<accession>A0A9P6T409</accession>
<proteinExistence type="predicted"/>
<feature type="region of interest" description="Disordered" evidence="1">
    <location>
        <begin position="496"/>
        <end position="602"/>
    </location>
</feature>
<sequence>MTSASLTTIPSTQPTCGNISLQHPIPHCPSGNGSTNNDPMGCFIQENGFFCASISTTRGFLYTFQSSTDNGSSTETESSHLIPALSIATNDNITNPSPPLLGVDGQPVNYQGSARLGETCVGIPLPPVTSPLFQTLVSIANQQLNITTGYLPGAGAGQDIFSLRGDCEQGSYCDLSSPGGGLGTCMEQFPESHNCTSYMQCISLRCDEVPLEPTKTISRKKRSIESFWDFFRFEISPQYHTIHKRATSGPTVCLSSKIHRGTNSTGSESGDGLGIGGSGDSNGVTSDGSAHSTSKFPGWMGAVIVIVVILGTAFIFGFARRRKKLKDEREKKARKASRGLTKRDRTRSVTLSSNIPDEKIAHHYQTQSEQPQSQHGNRRAGFFGMLFGLQDKTDNELQDRANTQIVRNDHTDTPSLYSVQESNAGSFSNDNNLLQEAVSVCDGPTASLSALEHQSPSVTTRTSTDFNSGGNMRLSVIIPNVTTTLSEEPQYLISPTAPFQSSLSAERGRFEDGESPLTPIRHSGSLAPTVCDSDVQKSSSSFYDTSLSDSSSSHAFFSTPPSTSPHVPSPPVSPISPRPPMYSGPISRLSHRQSTQVIPRRP</sequence>
<feature type="compositionally biased region" description="Low complexity" evidence="1">
    <location>
        <begin position="538"/>
        <end position="566"/>
    </location>
</feature>
<feature type="compositionally biased region" description="Polar residues" evidence="1">
    <location>
        <begin position="592"/>
        <end position="602"/>
    </location>
</feature>
<feature type="region of interest" description="Disordered" evidence="1">
    <location>
        <begin position="259"/>
        <end position="291"/>
    </location>
</feature>
<feature type="compositionally biased region" description="Gly residues" evidence="1">
    <location>
        <begin position="269"/>
        <end position="280"/>
    </location>
</feature>
<keyword evidence="2" id="KW-0472">Membrane</keyword>
<gene>
    <name evidence="3" type="ORF">BGZ80_009804</name>
</gene>
<feature type="compositionally biased region" description="Pro residues" evidence="1">
    <location>
        <begin position="567"/>
        <end position="582"/>
    </location>
</feature>
<keyword evidence="4" id="KW-1185">Reference proteome</keyword>
<evidence type="ECO:0000313" key="3">
    <source>
        <dbReference type="EMBL" id="KAG0023310.1"/>
    </source>
</evidence>
<evidence type="ECO:0000256" key="1">
    <source>
        <dbReference type="SAM" id="MobiDB-lite"/>
    </source>
</evidence>
<keyword evidence="2" id="KW-1133">Transmembrane helix</keyword>
<dbReference type="Proteomes" id="UP000703661">
    <property type="component" value="Unassembled WGS sequence"/>
</dbReference>
<protein>
    <submittedName>
        <fullName evidence="3">Uncharacterized protein</fullName>
    </submittedName>
</protein>
<evidence type="ECO:0000256" key="2">
    <source>
        <dbReference type="SAM" id="Phobius"/>
    </source>
</evidence>
<comment type="caution">
    <text evidence="3">The sequence shown here is derived from an EMBL/GenBank/DDBJ whole genome shotgun (WGS) entry which is preliminary data.</text>
</comment>
<dbReference type="AlphaFoldDB" id="A0A9P6T409"/>
<reference evidence="3" key="1">
    <citation type="journal article" date="2020" name="Fungal Divers.">
        <title>Resolving the Mortierellaceae phylogeny through synthesis of multi-gene phylogenetics and phylogenomics.</title>
        <authorList>
            <person name="Vandepol N."/>
            <person name="Liber J."/>
            <person name="Desiro A."/>
            <person name="Na H."/>
            <person name="Kennedy M."/>
            <person name="Barry K."/>
            <person name="Grigoriev I.V."/>
            <person name="Miller A.N."/>
            <person name="O'Donnell K."/>
            <person name="Stajich J.E."/>
            <person name="Bonito G."/>
        </authorList>
    </citation>
    <scope>NUCLEOTIDE SEQUENCE</scope>
    <source>
        <strain evidence="3">NRRL 2769</strain>
    </source>
</reference>
<evidence type="ECO:0000313" key="4">
    <source>
        <dbReference type="Proteomes" id="UP000703661"/>
    </source>
</evidence>
<feature type="transmembrane region" description="Helical" evidence="2">
    <location>
        <begin position="299"/>
        <end position="319"/>
    </location>
</feature>
<feature type="region of interest" description="Disordered" evidence="1">
    <location>
        <begin position="326"/>
        <end position="359"/>
    </location>
</feature>
<keyword evidence="2" id="KW-0812">Transmembrane</keyword>
<organism evidence="3 4">
    <name type="scientific">Entomortierella chlamydospora</name>
    <dbReference type="NCBI Taxonomy" id="101097"/>
    <lineage>
        <taxon>Eukaryota</taxon>
        <taxon>Fungi</taxon>
        <taxon>Fungi incertae sedis</taxon>
        <taxon>Mucoromycota</taxon>
        <taxon>Mortierellomycotina</taxon>
        <taxon>Mortierellomycetes</taxon>
        <taxon>Mortierellales</taxon>
        <taxon>Mortierellaceae</taxon>
        <taxon>Entomortierella</taxon>
    </lineage>
</organism>
<name>A0A9P6T409_9FUNG</name>
<dbReference type="EMBL" id="JAAAID010000062">
    <property type="protein sequence ID" value="KAG0023310.1"/>
    <property type="molecule type" value="Genomic_DNA"/>
</dbReference>